<evidence type="ECO:0000313" key="2">
    <source>
        <dbReference type="EMBL" id="CKS98296.1"/>
    </source>
</evidence>
<dbReference type="AlphaFoldDB" id="A0A655ADR9"/>
<sequence>MLETKAIRQLHGEVDDHYQRQVRGQHPGTGQRCHSQYHRHGVRQPLRHHAGGDRPEPFGGVLPVCLDVTHIVDEVHRRGGQAEHHEGHRHLAEHLDVVVADTAAQRGQRRGQHQHVFHPLARADRLDHPGDQVCRRLSHHIFTHPSSSLPGPLPAPADAVHDGPDGGAQSNTHGHITGVVDPQQYSRQRHRRHQHNR</sequence>
<dbReference type="EMBL" id="CNFU01001073">
    <property type="protein sequence ID" value="CKS98296.1"/>
    <property type="molecule type" value="Genomic_DNA"/>
</dbReference>
<gene>
    <name evidence="2" type="ORF">ERS027661_03786</name>
</gene>
<reference evidence="2 3" key="1">
    <citation type="submission" date="2015-03" db="EMBL/GenBank/DDBJ databases">
        <authorList>
            <consortium name="Pathogen Informatics"/>
        </authorList>
    </citation>
    <scope>NUCLEOTIDE SEQUENCE [LARGE SCALE GENOMIC DNA]</scope>
    <source>
        <strain evidence="2 3">Bir 187</strain>
    </source>
</reference>
<name>A0A655ADR9_MYCTX</name>
<feature type="compositionally biased region" description="Basic residues" evidence="1">
    <location>
        <begin position="187"/>
        <end position="197"/>
    </location>
</feature>
<accession>A0A655ADR9</accession>
<feature type="region of interest" description="Disordered" evidence="1">
    <location>
        <begin position="145"/>
        <end position="197"/>
    </location>
</feature>
<organism evidence="2 3">
    <name type="scientific">Mycobacterium tuberculosis</name>
    <dbReference type="NCBI Taxonomy" id="1773"/>
    <lineage>
        <taxon>Bacteria</taxon>
        <taxon>Bacillati</taxon>
        <taxon>Actinomycetota</taxon>
        <taxon>Actinomycetes</taxon>
        <taxon>Mycobacteriales</taxon>
        <taxon>Mycobacteriaceae</taxon>
        <taxon>Mycobacterium</taxon>
        <taxon>Mycobacterium tuberculosis complex</taxon>
    </lineage>
</organism>
<feature type="region of interest" description="Disordered" evidence="1">
    <location>
        <begin position="19"/>
        <end position="55"/>
    </location>
</feature>
<proteinExistence type="predicted"/>
<protein>
    <submittedName>
        <fullName evidence="2">Uncharacterized protein</fullName>
    </submittedName>
</protein>
<evidence type="ECO:0000313" key="3">
    <source>
        <dbReference type="Proteomes" id="UP000049023"/>
    </source>
</evidence>
<dbReference type="Proteomes" id="UP000049023">
    <property type="component" value="Unassembled WGS sequence"/>
</dbReference>
<evidence type="ECO:0000256" key="1">
    <source>
        <dbReference type="SAM" id="MobiDB-lite"/>
    </source>
</evidence>
<feature type="compositionally biased region" description="Basic residues" evidence="1">
    <location>
        <begin position="35"/>
        <end position="49"/>
    </location>
</feature>